<protein>
    <recommendedName>
        <fullName evidence="3">Terpene synthase</fullName>
    </recommendedName>
</protein>
<dbReference type="Proteomes" id="UP000334990">
    <property type="component" value="Unassembled WGS sequence"/>
</dbReference>
<dbReference type="EMBL" id="BLAD01000061">
    <property type="protein sequence ID" value="GES02771.1"/>
    <property type="molecule type" value="Genomic_DNA"/>
</dbReference>
<dbReference type="InterPro" id="IPR008949">
    <property type="entry name" value="Isoprenoid_synthase_dom_sf"/>
</dbReference>
<dbReference type="Pfam" id="PF19086">
    <property type="entry name" value="Terpene_syn_C_2"/>
    <property type="match status" value="1"/>
</dbReference>
<proteinExistence type="predicted"/>
<comment type="caution">
    <text evidence="1">The sequence shown here is derived from an EMBL/GenBank/DDBJ whole genome shotgun (WGS) entry which is preliminary data.</text>
</comment>
<dbReference type="OrthoDB" id="3398195at2"/>
<evidence type="ECO:0008006" key="3">
    <source>
        <dbReference type="Google" id="ProtNLM"/>
    </source>
</evidence>
<keyword evidence="2" id="KW-1185">Reference proteome</keyword>
<gene>
    <name evidence="1" type="ORF">Acor_48370</name>
</gene>
<evidence type="ECO:0000313" key="2">
    <source>
        <dbReference type="Proteomes" id="UP000334990"/>
    </source>
</evidence>
<sequence>MTQQDVGVDEIAAAAEHGRICALAADCQRDLQKCAARYPDLFAAAPFDPRFFSTVSLANAFGSPWLPADRLRIANRASLWVSGADWMVDYLATSREEIQAIVRGCLAVADGAPADTPLAQFLADLRDDLRDDPGSAPAFGVLEPVWREELERYLSAEAREWDWKAASARPDADEYLENSDNYGTSLVNVWHWIFTSSPGSLAHLDELRAASRKVGHVLRLLNDLASAERDREWGDINILTLGLSRADVTARIAALMKECRTLIGPLKDVCHQEAVYLERQLGFSTGFYGITDYWGEL</sequence>
<dbReference type="Gene3D" id="1.10.600.10">
    <property type="entry name" value="Farnesyl Diphosphate Synthase"/>
    <property type="match status" value="1"/>
</dbReference>
<evidence type="ECO:0000313" key="1">
    <source>
        <dbReference type="EMBL" id="GES02771.1"/>
    </source>
</evidence>
<name>A0A5M3W6G6_9ACTN</name>
<accession>A0A5M3W6G6</accession>
<organism evidence="1 2">
    <name type="scientific">Acrocarpospora corrugata</name>
    <dbReference type="NCBI Taxonomy" id="35763"/>
    <lineage>
        <taxon>Bacteria</taxon>
        <taxon>Bacillati</taxon>
        <taxon>Actinomycetota</taxon>
        <taxon>Actinomycetes</taxon>
        <taxon>Streptosporangiales</taxon>
        <taxon>Streptosporangiaceae</taxon>
        <taxon>Acrocarpospora</taxon>
    </lineage>
</organism>
<dbReference type="SUPFAM" id="SSF48576">
    <property type="entry name" value="Terpenoid synthases"/>
    <property type="match status" value="1"/>
</dbReference>
<dbReference type="AlphaFoldDB" id="A0A5M3W6G6"/>
<dbReference type="RefSeq" id="WP_155338977.1">
    <property type="nucleotide sequence ID" value="NZ_BAAABN010000011.1"/>
</dbReference>
<reference evidence="1 2" key="1">
    <citation type="submission" date="2019-10" db="EMBL/GenBank/DDBJ databases">
        <title>Whole genome shotgun sequence of Acrocarpospora corrugata NBRC 13972.</title>
        <authorList>
            <person name="Ichikawa N."/>
            <person name="Kimura A."/>
            <person name="Kitahashi Y."/>
            <person name="Komaki H."/>
            <person name="Oguchi A."/>
        </authorList>
    </citation>
    <scope>NUCLEOTIDE SEQUENCE [LARGE SCALE GENOMIC DNA]</scope>
    <source>
        <strain evidence="1 2">NBRC 13972</strain>
    </source>
</reference>